<dbReference type="GO" id="GO:0016491">
    <property type="term" value="F:oxidoreductase activity"/>
    <property type="evidence" value="ECO:0007669"/>
    <property type="project" value="InterPro"/>
</dbReference>
<reference evidence="5" key="1">
    <citation type="journal article" date="2023" name="Commun. Biol.">
        <title>Genome analysis of Parmales, the sister group of diatoms, reveals the evolutionary specialization of diatoms from phago-mixotrophs to photoautotrophs.</title>
        <authorList>
            <person name="Ban H."/>
            <person name="Sato S."/>
            <person name="Yoshikawa S."/>
            <person name="Yamada K."/>
            <person name="Nakamura Y."/>
            <person name="Ichinomiya M."/>
            <person name="Sato N."/>
            <person name="Blanc-Mathieu R."/>
            <person name="Endo H."/>
            <person name="Kuwata A."/>
            <person name="Ogata H."/>
        </authorList>
    </citation>
    <scope>NUCLEOTIDE SEQUENCE [LARGE SCALE GENOMIC DNA]</scope>
    <source>
        <strain evidence="5">NIES 3700</strain>
    </source>
</reference>
<dbReference type="Gene3D" id="2.60.40.420">
    <property type="entry name" value="Cupredoxins - blue copper proteins"/>
    <property type="match status" value="2"/>
</dbReference>
<dbReference type="GO" id="GO:0005507">
    <property type="term" value="F:copper ion binding"/>
    <property type="evidence" value="ECO:0007669"/>
    <property type="project" value="InterPro"/>
</dbReference>
<keyword evidence="1" id="KW-0479">Metal-binding</keyword>
<keyword evidence="2" id="KW-0472">Membrane</keyword>
<dbReference type="PANTHER" id="PTHR11709:SF2">
    <property type="entry name" value="MULTICOPPER OXIDASE LPR1"/>
    <property type="match status" value="1"/>
</dbReference>
<gene>
    <name evidence="4" type="ORF">TrLO_g3335</name>
</gene>
<sequence length="557" mass="61857">MPTTKSRYRAFVTFTMAALATFSFIFLYIASSSSPSTINVPTLSSSSHHHHHDKTNPNHVTVSLIDSRNITLGPTSLNLNSYYHVSMNTLEHSHILTPPSTPLTFSIKNTLPYTTNSTPSLSTNDLPLRLSLPSSTISYHLHGYHGSFPSSFDDFHNSILPSTTSEITYSLDKTVNHMFYHLHHHTTSTSVTLECLENGGSSSIILQDTLKIPQKIIHLTTLNFFDGQLRSVKGARSLTSDLGVGVKGDTGEFRKTSFLVNGEFKPTVVGGRRLRICNAGVGDTILLNFTMPRIEIARDGVFFSQPKPKNEQQLTILPPGSRLDVIVNGVGGVYSSCNLGGDPNGDYIGEKTDVHCWLGEGVVKGILKDDILLFNVDLPEQLVDIKFDENITLPQHSIYNSKKSLLSIPTTSSIIPYEFKYYTGPKIPSPPSNIPSTIYGVNLKPFSPKTSITVCEGRISEWKIINDSTTNHPFHLHMNHFQIISFKCYNSLKCENLDYEIGEWRDTITLPSPGEVIVRFKPEGWTGMTLAHCHIFGHEDRGMAVNVEIREEGNCPY</sequence>
<feature type="domain" description="Plastocyanin-like" evidence="3">
    <location>
        <begin position="442"/>
        <end position="551"/>
    </location>
</feature>
<dbReference type="OrthoDB" id="2121828at2759"/>
<feature type="transmembrane region" description="Helical" evidence="2">
    <location>
        <begin position="12"/>
        <end position="30"/>
    </location>
</feature>
<accession>A0A9W7KYN0</accession>
<dbReference type="Proteomes" id="UP001165122">
    <property type="component" value="Unassembled WGS sequence"/>
</dbReference>
<name>A0A9W7KYN0_9STRA</name>
<dbReference type="PROSITE" id="PS00080">
    <property type="entry name" value="MULTICOPPER_OXIDASE2"/>
    <property type="match status" value="1"/>
</dbReference>
<dbReference type="InterPro" id="IPR045087">
    <property type="entry name" value="Cu-oxidase_fam"/>
</dbReference>
<keyword evidence="2" id="KW-0812">Transmembrane</keyword>
<dbReference type="InterPro" id="IPR008972">
    <property type="entry name" value="Cupredoxin"/>
</dbReference>
<keyword evidence="5" id="KW-1185">Reference proteome</keyword>
<proteinExistence type="predicted"/>
<protein>
    <recommendedName>
        <fullName evidence="3">Plastocyanin-like domain-containing protein</fullName>
    </recommendedName>
</protein>
<dbReference type="EMBL" id="BRXW01000240">
    <property type="protein sequence ID" value="GMI15951.1"/>
    <property type="molecule type" value="Genomic_DNA"/>
</dbReference>
<comment type="caution">
    <text evidence="4">The sequence shown here is derived from an EMBL/GenBank/DDBJ whole genome shotgun (WGS) entry which is preliminary data.</text>
</comment>
<organism evidence="4 5">
    <name type="scientific">Triparma laevis f. longispina</name>
    <dbReference type="NCBI Taxonomy" id="1714387"/>
    <lineage>
        <taxon>Eukaryota</taxon>
        <taxon>Sar</taxon>
        <taxon>Stramenopiles</taxon>
        <taxon>Ochrophyta</taxon>
        <taxon>Bolidophyceae</taxon>
        <taxon>Parmales</taxon>
        <taxon>Triparmaceae</taxon>
        <taxon>Triparma</taxon>
    </lineage>
</organism>
<evidence type="ECO:0000313" key="5">
    <source>
        <dbReference type="Proteomes" id="UP001165122"/>
    </source>
</evidence>
<evidence type="ECO:0000256" key="2">
    <source>
        <dbReference type="SAM" id="Phobius"/>
    </source>
</evidence>
<dbReference type="SUPFAM" id="SSF49503">
    <property type="entry name" value="Cupredoxins"/>
    <property type="match status" value="1"/>
</dbReference>
<evidence type="ECO:0000259" key="3">
    <source>
        <dbReference type="Pfam" id="PF07731"/>
    </source>
</evidence>
<dbReference type="InterPro" id="IPR002355">
    <property type="entry name" value="Cu_oxidase_Cu_BS"/>
</dbReference>
<evidence type="ECO:0000256" key="1">
    <source>
        <dbReference type="ARBA" id="ARBA00022723"/>
    </source>
</evidence>
<keyword evidence="2" id="KW-1133">Transmembrane helix</keyword>
<dbReference type="Pfam" id="PF07731">
    <property type="entry name" value="Cu-oxidase_2"/>
    <property type="match status" value="1"/>
</dbReference>
<dbReference type="AlphaFoldDB" id="A0A9W7KYN0"/>
<evidence type="ECO:0000313" key="4">
    <source>
        <dbReference type="EMBL" id="GMI15951.1"/>
    </source>
</evidence>
<dbReference type="PANTHER" id="PTHR11709">
    <property type="entry name" value="MULTI-COPPER OXIDASE"/>
    <property type="match status" value="1"/>
</dbReference>
<dbReference type="InterPro" id="IPR011706">
    <property type="entry name" value="Cu-oxidase_C"/>
</dbReference>